<gene>
    <name evidence="3" type="ORF">C8P66_109126</name>
</gene>
<comment type="caution">
    <text evidence="3">The sequence shown here is derived from an EMBL/GenBank/DDBJ whole genome shotgun (WGS) entry which is preliminary data.</text>
</comment>
<keyword evidence="4" id="KW-1185">Reference proteome</keyword>
<dbReference type="AlphaFoldDB" id="A0A2W7KG22"/>
<evidence type="ECO:0000256" key="2">
    <source>
        <dbReference type="SAM" id="SignalP"/>
    </source>
</evidence>
<dbReference type="PANTHER" id="PTHR42928">
    <property type="entry name" value="TRICARBOXYLATE-BINDING PROTEIN"/>
    <property type="match status" value="1"/>
</dbReference>
<name>A0A2W7KG22_9PROT</name>
<proteinExistence type="inferred from homology"/>
<dbReference type="Gene3D" id="3.40.190.10">
    <property type="entry name" value="Periplasmic binding protein-like II"/>
    <property type="match status" value="1"/>
</dbReference>
<dbReference type="RefSeq" id="WP_111398024.1">
    <property type="nucleotide sequence ID" value="NZ_QKYU01000009.1"/>
</dbReference>
<dbReference type="EMBL" id="QKYU01000009">
    <property type="protein sequence ID" value="PZW46629.1"/>
    <property type="molecule type" value="Genomic_DNA"/>
</dbReference>
<dbReference type="Proteomes" id="UP000249688">
    <property type="component" value="Unassembled WGS sequence"/>
</dbReference>
<evidence type="ECO:0000313" key="3">
    <source>
        <dbReference type="EMBL" id="PZW46629.1"/>
    </source>
</evidence>
<dbReference type="CDD" id="cd13578">
    <property type="entry name" value="PBP2_Bug27"/>
    <property type="match status" value="1"/>
</dbReference>
<dbReference type="SUPFAM" id="SSF53850">
    <property type="entry name" value="Periplasmic binding protein-like II"/>
    <property type="match status" value="1"/>
</dbReference>
<dbReference type="InterPro" id="IPR005064">
    <property type="entry name" value="BUG"/>
</dbReference>
<dbReference type="Pfam" id="PF03401">
    <property type="entry name" value="TctC"/>
    <property type="match status" value="1"/>
</dbReference>
<feature type="chain" id="PRO_5015992435" evidence="2">
    <location>
        <begin position="24"/>
        <end position="321"/>
    </location>
</feature>
<reference evidence="3 4" key="1">
    <citation type="submission" date="2018-06" db="EMBL/GenBank/DDBJ databases">
        <title>Genomic Encyclopedia of Archaeal and Bacterial Type Strains, Phase II (KMG-II): from individual species to whole genera.</title>
        <authorList>
            <person name="Goeker M."/>
        </authorList>
    </citation>
    <scope>NUCLEOTIDE SEQUENCE [LARGE SCALE GENOMIC DNA]</scope>
    <source>
        <strain evidence="3 4">DSM 24525</strain>
    </source>
</reference>
<evidence type="ECO:0000256" key="1">
    <source>
        <dbReference type="ARBA" id="ARBA00006987"/>
    </source>
</evidence>
<dbReference type="OrthoDB" id="8443386at2"/>
<keyword evidence="2" id="KW-0732">Signal</keyword>
<dbReference type="PANTHER" id="PTHR42928:SF5">
    <property type="entry name" value="BLR1237 PROTEIN"/>
    <property type="match status" value="1"/>
</dbReference>
<dbReference type="Gene3D" id="3.40.190.150">
    <property type="entry name" value="Bordetella uptake gene, domain 1"/>
    <property type="match status" value="1"/>
</dbReference>
<organism evidence="3 4">
    <name type="scientific">Humitalea rosea</name>
    <dbReference type="NCBI Taxonomy" id="990373"/>
    <lineage>
        <taxon>Bacteria</taxon>
        <taxon>Pseudomonadati</taxon>
        <taxon>Pseudomonadota</taxon>
        <taxon>Alphaproteobacteria</taxon>
        <taxon>Acetobacterales</taxon>
        <taxon>Roseomonadaceae</taxon>
        <taxon>Humitalea</taxon>
    </lineage>
</organism>
<protein>
    <submittedName>
        <fullName evidence="3">Tripartite-type tricarboxylate transporter receptor subunit TctC</fullName>
    </submittedName>
</protein>
<sequence>MNITRRALPALGLLAAGARGATAQGIFPDRVVRMIVPFPAGGATDAVARAVGREFQTSWGQPVVPENRPGANGTIAGQLIARSPADGYTLGLVAIGHAINPFMYANIPYDTDRDFTPIGLLATYPLAVLVPGASPIRDIEGLIHLAKTRATPLTYASGGNGSSQHLATALFANMAGINLVQVPYRGGAPALMDTVAGNVDLIVTLPPVPMIQSGMMRALAVTSRQRLSWLPDVPTLAEAGLPRYESVAWYGLVGPAGMPPDLLRQISEATVRAVASQTLRNALAPQGGEPASSTPEEFVAFLQAERRRYEVIMAAGSITPD</sequence>
<evidence type="ECO:0000313" key="4">
    <source>
        <dbReference type="Proteomes" id="UP000249688"/>
    </source>
</evidence>
<feature type="signal peptide" evidence="2">
    <location>
        <begin position="1"/>
        <end position="23"/>
    </location>
</feature>
<keyword evidence="3" id="KW-0675">Receptor</keyword>
<dbReference type="PIRSF" id="PIRSF017082">
    <property type="entry name" value="YflP"/>
    <property type="match status" value="1"/>
</dbReference>
<comment type="similarity">
    <text evidence="1">Belongs to the UPF0065 (bug) family.</text>
</comment>
<dbReference type="InterPro" id="IPR042100">
    <property type="entry name" value="Bug_dom1"/>
</dbReference>
<accession>A0A2W7KG22</accession>